<dbReference type="AlphaFoldDB" id="A0A4R7AXQ7"/>
<sequence length="274" mass="30054">MKRDEFLERLAHALAGLPQSEREEILADYRAYFDDALADGRDEEAVCRALGEPTRLARELCAERKLKQWEAHKTPGNLGQVLSALAGLSVLNLLLAFPYLVVMTVLTSLWLGALMLLLAGVLCTGAWLSHTLTGWPAFNHMMFNDSMTGPMMIAGNTNITIDGDGENRGHVSIRTDASTGSVQIAVRDDNGSFVLQNASDGSIARMMSSDAHGRVVLGHMRPETPFGILVVGLVLMLIGGLGSFFGWKVIVAVWRGTGQWLRWQWRLLHGESRP</sequence>
<dbReference type="Proteomes" id="UP000295611">
    <property type="component" value="Unassembled WGS sequence"/>
</dbReference>
<name>A0A4R7AXQ7_9NEIS</name>
<dbReference type="RefSeq" id="WP_166642333.1">
    <property type="nucleotide sequence ID" value="NZ_SNZP01000020.1"/>
</dbReference>
<keyword evidence="3" id="KW-1185">Reference proteome</keyword>
<feature type="transmembrane region" description="Helical" evidence="1">
    <location>
        <begin position="81"/>
        <end position="102"/>
    </location>
</feature>
<evidence type="ECO:0000313" key="2">
    <source>
        <dbReference type="EMBL" id="TDR71096.1"/>
    </source>
</evidence>
<organism evidence="2 3">
    <name type="scientific">Paludibacterium purpuratum</name>
    <dbReference type="NCBI Taxonomy" id="1144873"/>
    <lineage>
        <taxon>Bacteria</taxon>
        <taxon>Pseudomonadati</taxon>
        <taxon>Pseudomonadota</taxon>
        <taxon>Betaproteobacteria</taxon>
        <taxon>Neisseriales</taxon>
        <taxon>Chromobacteriaceae</taxon>
        <taxon>Paludibacterium</taxon>
    </lineage>
</organism>
<keyword evidence="1" id="KW-1133">Transmembrane helix</keyword>
<keyword evidence="1" id="KW-0472">Membrane</keyword>
<dbReference type="EMBL" id="SNZP01000020">
    <property type="protein sequence ID" value="TDR71096.1"/>
    <property type="molecule type" value="Genomic_DNA"/>
</dbReference>
<keyword evidence="1" id="KW-0812">Transmembrane</keyword>
<gene>
    <name evidence="2" type="ORF">DFP86_12051</name>
</gene>
<protein>
    <submittedName>
        <fullName evidence="2">Uncharacterized protein DUF1700</fullName>
    </submittedName>
</protein>
<evidence type="ECO:0000313" key="3">
    <source>
        <dbReference type="Proteomes" id="UP000295611"/>
    </source>
</evidence>
<proteinExistence type="predicted"/>
<reference evidence="2 3" key="1">
    <citation type="submission" date="2019-03" db="EMBL/GenBank/DDBJ databases">
        <title>Genomic Encyclopedia of Type Strains, Phase III (KMG-III): the genomes of soil and plant-associated and newly described type strains.</title>
        <authorList>
            <person name="Whitman W."/>
        </authorList>
    </citation>
    <scope>NUCLEOTIDE SEQUENCE [LARGE SCALE GENOMIC DNA]</scope>
    <source>
        <strain evidence="2 3">CECT 8976</strain>
    </source>
</reference>
<comment type="caution">
    <text evidence="2">The sequence shown here is derived from an EMBL/GenBank/DDBJ whole genome shotgun (WGS) entry which is preliminary data.</text>
</comment>
<evidence type="ECO:0000256" key="1">
    <source>
        <dbReference type="SAM" id="Phobius"/>
    </source>
</evidence>
<accession>A0A4R7AXQ7</accession>
<dbReference type="Pfam" id="PF22564">
    <property type="entry name" value="HAAS"/>
    <property type="match status" value="1"/>
</dbReference>
<feature type="transmembrane region" description="Helical" evidence="1">
    <location>
        <begin position="109"/>
        <end position="128"/>
    </location>
</feature>
<feature type="transmembrane region" description="Helical" evidence="1">
    <location>
        <begin position="226"/>
        <end position="254"/>
    </location>
</feature>